<evidence type="ECO:0000313" key="1">
    <source>
        <dbReference type="EMBL" id="GFD60054.1"/>
    </source>
</evidence>
<name>A0A699XVS7_TANCI</name>
<organism evidence="1">
    <name type="scientific">Tanacetum cinerariifolium</name>
    <name type="common">Dalmatian daisy</name>
    <name type="synonym">Chrysanthemum cinerariifolium</name>
    <dbReference type="NCBI Taxonomy" id="118510"/>
    <lineage>
        <taxon>Eukaryota</taxon>
        <taxon>Viridiplantae</taxon>
        <taxon>Streptophyta</taxon>
        <taxon>Embryophyta</taxon>
        <taxon>Tracheophyta</taxon>
        <taxon>Spermatophyta</taxon>
        <taxon>Magnoliopsida</taxon>
        <taxon>eudicotyledons</taxon>
        <taxon>Gunneridae</taxon>
        <taxon>Pentapetalae</taxon>
        <taxon>asterids</taxon>
        <taxon>campanulids</taxon>
        <taxon>Asterales</taxon>
        <taxon>Asteraceae</taxon>
        <taxon>Asteroideae</taxon>
        <taxon>Anthemideae</taxon>
        <taxon>Anthemidinae</taxon>
        <taxon>Tanacetum</taxon>
    </lineage>
</organism>
<feature type="non-terminal residue" evidence="1">
    <location>
        <position position="1"/>
    </location>
</feature>
<gene>
    <name evidence="1" type="ORF">Tci_932023</name>
</gene>
<protein>
    <submittedName>
        <fullName evidence="1">Uncharacterized protein</fullName>
    </submittedName>
</protein>
<sequence length="71" mass="7656">EKDVDPALIQLHPDQTVIDPVPLHAVALLKTTTQAVPNVLSGHSPSLSISAGLPLIPRWPIDELLLRLRPA</sequence>
<proteinExistence type="predicted"/>
<accession>A0A699XVS7</accession>
<comment type="caution">
    <text evidence="1">The sequence shown here is derived from an EMBL/GenBank/DDBJ whole genome shotgun (WGS) entry which is preliminary data.</text>
</comment>
<reference evidence="1" key="1">
    <citation type="journal article" date="2019" name="Sci. Rep.">
        <title>Draft genome of Tanacetum cinerariifolium, the natural source of mosquito coil.</title>
        <authorList>
            <person name="Yamashiro T."/>
            <person name="Shiraishi A."/>
            <person name="Satake H."/>
            <person name="Nakayama K."/>
        </authorList>
    </citation>
    <scope>NUCLEOTIDE SEQUENCE</scope>
</reference>
<dbReference type="AlphaFoldDB" id="A0A699XVS7"/>
<dbReference type="EMBL" id="BKCJ011872851">
    <property type="protein sequence ID" value="GFD60054.1"/>
    <property type="molecule type" value="Genomic_DNA"/>
</dbReference>